<evidence type="ECO:0000313" key="2">
    <source>
        <dbReference type="Proteomes" id="UP000501427"/>
    </source>
</evidence>
<organism evidence="1 2">
    <name type="scientific">Aeromonas media</name>
    <dbReference type="NCBI Taxonomy" id="651"/>
    <lineage>
        <taxon>Bacteria</taxon>
        <taxon>Pseudomonadati</taxon>
        <taxon>Pseudomonadota</taxon>
        <taxon>Gammaproteobacteria</taxon>
        <taxon>Aeromonadales</taxon>
        <taxon>Aeromonadaceae</taxon>
        <taxon>Aeromonas</taxon>
    </lineage>
</organism>
<sequence length="166" mass="19239">MDSSKLYEADFPTQHKAQDIDIVTLYHGERFDELDSVIVCKSREGIITATFGQNTWDCFPFSRKKSYNDLNFEEFNSTPELQREMKLLVFGWLFNKSPKQRKGLKFSSIHALLVSLKRSYRFLAKKDKHSLAQLSNTYVWADFETYLTTKVSKKSSLIKTFGALNG</sequence>
<dbReference type="RefSeq" id="WP_171275140.1">
    <property type="nucleotide sequence ID" value="NZ_CAWPJG010000001.1"/>
</dbReference>
<dbReference type="AlphaFoldDB" id="A0A6M4Y9L9"/>
<name>A0A6M4Y9L9_AERME</name>
<dbReference type="Proteomes" id="UP000501427">
    <property type="component" value="Chromosome"/>
</dbReference>
<proteinExistence type="predicted"/>
<accession>A0A6M4Y9L9</accession>
<dbReference type="EMBL" id="CP038441">
    <property type="protein sequence ID" value="QJT20062.1"/>
    <property type="molecule type" value="Genomic_DNA"/>
</dbReference>
<evidence type="ECO:0000313" key="1">
    <source>
        <dbReference type="EMBL" id="QJT20062.1"/>
    </source>
</evidence>
<protein>
    <submittedName>
        <fullName evidence="1">Uncharacterized protein</fullName>
    </submittedName>
</protein>
<gene>
    <name evidence="1" type="ORF">E4184_00140</name>
</gene>
<reference evidence="1 2" key="1">
    <citation type="submission" date="2019-03" db="EMBL/GenBank/DDBJ databases">
        <title>Novel transposon Tn6433 accelerates the dissemination of tet(E) in Aeromonas from aerobic biofilm under oxytetracycline stress.</title>
        <authorList>
            <person name="Shi Y."/>
            <person name="Tian Z."/>
            <person name="Zhang Y."/>
            <person name="Zhang H."/>
            <person name="Yang M."/>
        </authorList>
    </citation>
    <scope>NUCLEOTIDE SEQUENCE [LARGE SCALE GENOMIC DNA]</scope>
    <source>
        <strain evidence="1 2">T0.1-19</strain>
    </source>
</reference>